<keyword evidence="1" id="KW-0732">Signal</keyword>
<dbReference type="RefSeq" id="WP_072907509.1">
    <property type="nucleotide sequence ID" value="NZ_FQZT01000004.1"/>
</dbReference>
<evidence type="ECO:0000313" key="3">
    <source>
        <dbReference type="EMBL" id="SHJ09100.1"/>
    </source>
</evidence>
<dbReference type="Pfam" id="PF14258">
    <property type="entry name" value="DUF4350"/>
    <property type="match status" value="1"/>
</dbReference>
<accession>A0A1M6GGK5</accession>
<feature type="signal peptide" evidence="1">
    <location>
        <begin position="1"/>
        <end position="18"/>
    </location>
</feature>
<gene>
    <name evidence="3" type="ORF">SAMN02745165_01544</name>
</gene>
<keyword evidence="4" id="KW-1185">Reference proteome</keyword>
<feature type="chain" id="PRO_5012454978" description="DUF4350 domain-containing protein" evidence="1">
    <location>
        <begin position="19"/>
        <end position="250"/>
    </location>
</feature>
<evidence type="ECO:0000313" key="4">
    <source>
        <dbReference type="Proteomes" id="UP000184171"/>
    </source>
</evidence>
<evidence type="ECO:0000259" key="2">
    <source>
        <dbReference type="Pfam" id="PF14258"/>
    </source>
</evidence>
<dbReference type="InterPro" id="IPR029062">
    <property type="entry name" value="Class_I_gatase-like"/>
</dbReference>
<protein>
    <recommendedName>
        <fullName evidence="2">DUF4350 domain-containing protein</fullName>
    </recommendedName>
</protein>
<dbReference type="Proteomes" id="UP000184171">
    <property type="component" value="Unassembled WGS sequence"/>
</dbReference>
<feature type="domain" description="DUF4350" evidence="2">
    <location>
        <begin position="39"/>
        <end position="242"/>
    </location>
</feature>
<sequence>MRLLVLLCLLLLPLSAFAEAPRILFDEGHRQAFLIEKEGPLQLSKLAGLFQQHGWQVGVSNGVLTEQTLAATDALVISGAFAPLSPQELDNLTTFLQNGGKLAVMIHIGQPILPLLHKLGVDVATRVINDPQQQPNGKTIDFSVSNFQPHLLTEGLEQFNIYGGWPLQVFEQSGKAIARSSAKSWVDIDNNKQLSPPDVVSSFDVIISGDYGQGGFVIFADDAIFQNQFLQDGNRKLAENLISWFGQVKI</sequence>
<reference evidence="3 4" key="1">
    <citation type="submission" date="2016-11" db="EMBL/GenBank/DDBJ databases">
        <authorList>
            <person name="Jaros S."/>
            <person name="Januszkiewicz K."/>
            <person name="Wedrychowicz H."/>
        </authorList>
    </citation>
    <scope>NUCLEOTIDE SEQUENCE [LARGE SCALE GENOMIC DNA]</scope>
    <source>
        <strain evidence="3 4">DSM 5091</strain>
    </source>
</reference>
<dbReference type="OrthoDB" id="5393888at2"/>
<proteinExistence type="predicted"/>
<dbReference type="SUPFAM" id="SSF52317">
    <property type="entry name" value="Class I glutamine amidotransferase-like"/>
    <property type="match status" value="1"/>
</dbReference>
<organism evidence="3 4">
    <name type="scientific">Malonomonas rubra DSM 5091</name>
    <dbReference type="NCBI Taxonomy" id="1122189"/>
    <lineage>
        <taxon>Bacteria</taxon>
        <taxon>Pseudomonadati</taxon>
        <taxon>Thermodesulfobacteriota</taxon>
        <taxon>Desulfuromonadia</taxon>
        <taxon>Desulfuromonadales</taxon>
        <taxon>Geopsychrobacteraceae</taxon>
        <taxon>Malonomonas</taxon>
    </lineage>
</organism>
<dbReference type="EMBL" id="FQZT01000004">
    <property type="protein sequence ID" value="SHJ09100.1"/>
    <property type="molecule type" value="Genomic_DNA"/>
</dbReference>
<dbReference type="STRING" id="1122189.SAMN02745165_01544"/>
<evidence type="ECO:0000256" key="1">
    <source>
        <dbReference type="SAM" id="SignalP"/>
    </source>
</evidence>
<name>A0A1M6GGK5_MALRU</name>
<dbReference type="InterPro" id="IPR025646">
    <property type="entry name" value="DUF4350"/>
</dbReference>
<dbReference type="AlphaFoldDB" id="A0A1M6GGK5"/>